<evidence type="ECO:0000259" key="2">
    <source>
        <dbReference type="Pfam" id="PF07853"/>
    </source>
</evidence>
<accession>A0ABW4P0M2</accession>
<feature type="transmembrane region" description="Helical" evidence="1">
    <location>
        <begin position="190"/>
        <end position="209"/>
    </location>
</feature>
<proteinExistence type="predicted"/>
<comment type="caution">
    <text evidence="3">The sequence shown here is derived from an EMBL/GenBank/DDBJ whole genome shotgun (WGS) entry which is preliminary data.</text>
</comment>
<feature type="domain" description="DUF1648" evidence="2">
    <location>
        <begin position="26"/>
        <end position="61"/>
    </location>
</feature>
<name>A0ABW4P0M2_9NOCA</name>
<gene>
    <name evidence="3" type="ORF">ACFSJG_07320</name>
</gene>
<feature type="transmembrane region" description="Helical" evidence="1">
    <location>
        <begin position="62"/>
        <end position="85"/>
    </location>
</feature>
<dbReference type="Pfam" id="PF07853">
    <property type="entry name" value="DUF1648"/>
    <property type="match status" value="1"/>
</dbReference>
<sequence>MTEPIVWPQVPWVRALVTALAAPVALAAIALVLFAAWAADLPDPMAVHFTLGGSADGFASQAAARATVLLGPATAALLVIVLVLITRRDLRTAGMGVTLASGIGSFLAVLPVLLAIPQRGVADASSVTVPGWWIVVGAAIAAVAAVLAHLSMPSPGSARAGAAPGVDAPRIPLADGERVAWSGSAAMPRWFGVLLGVLPIAVVVALTAVGAGSAILLLVVAAISGAVTALVLAPVRVLVDRRGLSARGVVPVRPVHIPLDEVAEARAVTVKVLNGFGGYGYRVGPRGVGLIARPGPALEVTRGDGSRFTVTVDGADQAAAVLNTLAARGRV</sequence>
<evidence type="ECO:0000313" key="4">
    <source>
        <dbReference type="Proteomes" id="UP001597286"/>
    </source>
</evidence>
<dbReference type="RefSeq" id="WP_378484544.1">
    <property type="nucleotide sequence ID" value="NZ_JBHUFB010000009.1"/>
</dbReference>
<dbReference type="EMBL" id="JBHUFB010000009">
    <property type="protein sequence ID" value="MFD1812017.1"/>
    <property type="molecule type" value="Genomic_DNA"/>
</dbReference>
<evidence type="ECO:0000313" key="3">
    <source>
        <dbReference type="EMBL" id="MFD1812017.1"/>
    </source>
</evidence>
<keyword evidence="1" id="KW-0812">Transmembrane</keyword>
<organism evidence="3 4">
    <name type="scientific">Rhodococcus gannanensis</name>
    <dbReference type="NCBI Taxonomy" id="1960308"/>
    <lineage>
        <taxon>Bacteria</taxon>
        <taxon>Bacillati</taxon>
        <taxon>Actinomycetota</taxon>
        <taxon>Actinomycetes</taxon>
        <taxon>Mycobacteriales</taxon>
        <taxon>Nocardiaceae</taxon>
        <taxon>Rhodococcus</taxon>
    </lineage>
</organism>
<protein>
    <submittedName>
        <fullName evidence="3">DUF1648 domain-containing protein</fullName>
    </submittedName>
</protein>
<evidence type="ECO:0000256" key="1">
    <source>
        <dbReference type="SAM" id="Phobius"/>
    </source>
</evidence>
<feature type="transmembrane region" description="Helical" evidence="1">
    <location>
        <begin position="97"/>
        <end position="116"/>
    </location>
</feature>
<feature type="transmembrane region" description="Helical" evidence="1">
    <location>
        <begin position="215"/>
        <end position="239"/>
    </location>
</feature>
<reference evidence="4" key="1">
    <citation type="journal article" date="2019" name="Int. J. Syst. Evol. Microbiol.">
        <title>The Global Catalogue of Microorganisms (GCM) 10K type strain sequencing project: providing services to taxonomists for standard genome sequencing and annotation.</title>
        <authorList>
            <consortium name="The Broad Institute Genomics Platform"/>
            <consortium name="The Broad Institute Genome Sequencing Center for Infectious Disease"/>
            <person name="Wu L."/>
            <person name="Ma J."/>
        </authorList>
    </citation>
    <scope>NUCLEOTIDE SEQUENCE [LARGE SCALE GENOMIC DNA]</scope>
    <source>
        <strain evidence="4">DT72</strain>
    </source>
</reference>
<feature type="transmembrane region" description="Helical" evidence="1">
    <location>
        <begin position="131"/>
        <end position="150"/>
    </location>
</feature>
<dbReference type="Proteomes" id="UP001597286">
    <property type="component" value="Unassembled WGS sequence"/>
</dbReference>
<keyword evidence="1" id="KW-1133">Transmembrane helix</keyword>
<dbReference type="InterPro" id="IPR012867">
    <property type="entry name" value="DUF1648"/>
</dbReference>
<keyword evidence="1" id="KW-0472">Membrane</keyword>
<keyword evidence="4" id="KW-1185">Reference proteome</keyword>